<feature type="compositionally biased region" description="Basic residues" evidence="1">
    <location>
        <begin position="39"/>
        <end position="54"/>
    </location>
</feature>
<proteinExistence type="predicted"/>
<keyword evidence="3" id="KW-1185">Reference proteome</keyword>
<evidence type="ECO:0000313" key="3">
    <source>
        <dbReference type="Proteomes" id="UP000479000"/>
    </source>
</evidence>
<dbReference type="AlphaFoldDB" id="A0A6H5G2L4"/>
<evidence type="ECO:0000313" key="2">
    <source>
        <dbReference type="EMBL" id="CAA9996136.1"/>
    </source>
</evidence>
<organism evidence="2 3">
    <name type="scientific">Nesidiocoris tenuis</name>
    <dbReference type="NCBI Taxonomy" id="355587"/>
    <lineage>
        <taxon>Eukaryota</taxon>
        <taxon>Metazoa</taxon>
        <taxon>Ecdysozoa</taxon>
        <taxon>Arthropoda</taxon>
        <taxon>Hexapoda</taxon>
        <taxon>Insecta</taxon>
        <taxon>Pterygota</taxon>
        <taxon>Neoptera</taxon>
        <taxon>Paraneoptera</taxon>
        <taxon>Hemiptera</taxon>
        <taxon>Heteroptera</taxon>
        <taxon>Panheteroptera</taxon>
        <taxon>Cimicomorpha</taxon>
        <taxon>Miridae</taxon>
        <taxon>Dicyphina</taxon>
        <taxon>Nesidiocoris</taxon>
    </lineage>
</organism>
<dbReference type="Proteomes" id="UP000479000">
    <property type="component" value="Unassembled WGS sequence"/>
</dbReference>
<sequence>MAKYGVPWARRVEVMREPIGGTRNQEASICTWASSTRKVVNRHPSPRTSSRKHLFPNPTSGRQLPQPGHSATAEVSHCCNCRVHTIFWSH</sequence>
<name>A0A6H5G2L4_9HEMI</name>
<gene>
    <name evidence="2" type="ORF">NTEN_LOCUS2739</name>
</gene>
<reference evidence="2 3" key="1">
    <citation type="submission" date="2020-02" db="EMBL/GenBank/DDBJ databases">
        <authorList>
            <person name="Ferguson B K."/>
        </authorList>
    </citation>
    <scope>NUCLEOTIDE SEQUENCE [LARGE SCALE GENOMIC DNA]</scope>
</reference>
<evidence type="ECO:0000256" key="1">
    <source>
        <dbReference type="SAM" id="MobiDB-lite"/>
    </source>
</evidence>
<protein>
    <submittedName>
        <fullName evidence="2">Uncharacterized protein</fullName>
    </submittedName>
</protein>
<accession>A0A6H5G2L4</accession>
<dbReference type="EMBL" id="CADCXU010004423">
    <property type="protein sequence ID" value="CAA9996136.1"/>
    <property type="molecule type" value="Genomic_DNA"/>
</dbReference>
<feature type="region of interest" description="Disordered" evidence="1">
    <location>
        <begin position="38"/>
        <end position="72"/>
    </location>
</feature>